<organism evidence="7 8">
    <name type="scientific">Candidatus Uhrbacteria bacterium RIFOXYB2_FULL_57_15</name>
    <dbReference type="NCBI Taxonomy" id="1802422"/>
    <lineage>
        <taxon>Bacteria</taxon>
        <taxon>Candidatus Uhriibacteriota</taxon>
    </lineage>
</organism>
<dbReference type="AlphaFoldDB" id="A0A1F7W6N8"/>
<protein>
    <recommendedName>
        <fullName evidence="3">6,7-dimethyl-8-ribityllumazine synthase</fullName>
        <ecNumber evidence="3">2.5.1.78</ecNumber>
    </recommendedName>
</protein>
<proteinExistence type="inferred from homology"/>
<dbReference type="Proteomes" id="UP000176501">
    <property type="component" value="Unassembled WGS sequence"/>
</dbReference>
<dbReference type="InterPro" id="IPR002180">
    <property type="entry name" value="LS/RS"/>
</dbReference>
<dbReference type="EMBL" id="MGFE01000020">
    <property type="protein sequence ID" value="OGL98439.1"/>
    <property type="molecule type" value="Genomic_DNA"/>
</dbReference>
<keyword evidence="5" id="KW-0808">Transferase</keyword>
<accession>A0A1F7W6N8</accession>
<evidence type="ECO:0000256" key="4">
    <source>
        <dbReference type="ARBA" id="ARBA00022619"/>
    </source>
</evidence>
<dbReference type="SUPFAM" id="SSF52121">
    <property type="entry name" value="Lumazine synthase"/>
    <property type="match status" value="1"/>
</dbReference>
<reference evidence="7 8" key="1">
    <citation type="journal article" date="2016" name="Nat. Commun.">
        <title>Thousands of microbial genomes shed light on interconnected biogeochemical processes in an aquifer system.</title>
        <authorList>
            <person name="Anantharaman K."/>
            <person name="Brown C.T."/>
            <person name="Hug L.A."/>
            <person name="Sharon I."/>
            <person name="Castelle C.J."/>
            <person name="Probst A.J."/>
            <person name="Thomas B.C."/>
            <person name="Singh A."/>
            <person name="Wilkins M.J."/>
            <person name="Karaoz U."/>
            <person name="Brodie E.L."/>
            <person name="Williams K.H."/>
            <person name="Hubbard S.S."/>
            <person name="Banfield J.F."/>
        </authorList>
    </citation>
    <scope>NUCLEOTIDE SEQUENCE [LARGE SCALE GENOMIC DNA]</scope>
</reference>
<evidence type="ECO:0000256" key="3">
    <source>
        <dbReference type="ARBA" id="ARBA00012664"/>
    </source>
</evidence>
<evidence type="ECO:0000256" key="5">
    <source>
        <dbReference type="ARBA" id="ARBA00022679"/>
    </source>
</evidence>
<dbReference type="Gene3D" id="3.40.50.960">
    <property type="entry name" value="Lumazine/riboflavin synthase"/>
    <property type="match status" value="1"/>
</dbReference>
<evidence type="ECO:0000256" key="2">
    <source>
        <dbReference type="ARBA" id="ARBA00007424"/>
    </source>
</evidence>
<dbReference type="GO" id="GO:0009349">
    <property type="term" value="C:riboflavin synthase complex"/>
    <property type="evidence" value="ECO:0007669"/>
    <property type="project" value="InterPro"/>
</dbReference>
<dbReference type="EC" id="2.5.1.78" evidence="3"/>
<dbReference type="GO" id="GO:0009231">
    <property type="term" value="P:riboflavin biosynthetic process"/>
    <property type="evidence" value="ECO:0007669"/>
    <property type="project" value="UniProtKB-UniPathway"/>
</dbReference>
<dbReference type="InterPro" id="IPR036467">
    <property type="entry name" value="LS/RS_sf"/>
</dbReference>
<comment type="pathway">
    <text evidence="1">Cofactor biosynthesis; riboflavin biosynthesis; riboflavin from 2-hydroxy-3-oxobutyl phosphate and 5-amino-6-(D-ribitylamino)uracil: step 1/2.</text>
</comment>
<dbReference type="Pfam" id="PF00885">
    <property type="entry name" value="DMRL_synthase"/>
    <property type="match status" value="1"/>
</dbReference>
<sequence>MPNIAIVLGSFHKNEADEMLDEARKTAAEKGLTIIEEVWVHGSIEKPLALKRLLQRDDVQGCVALGIIERGQTKHGLVMGEVVYEAIIRLMLEFMKPIGLGILGPEIDPEQIQPRVRPYAREAVVATAQMLA</sequence>
<name>A0A1F7W6N8_9BACT</name>
<dbReference type="GO" id="GO:0000906">
    <property type="term" value="F:6,7-dimethyl-8-ribityllumazine synthase activity"/>
    <property type="evidence" value="ECO:0007669"/>
    <property type="project" value="UniProtKB-EC"/>
</dbReference>
<evidence type="ECO:0000256" key="6">
    <source>
        <dbReference type="ARBA" id="ARBA00048785"/>
    </source>
</evidence>
<gene>
    <name evidence="7" type="ORF">A2304_01975</name>
</gene>
<dbReference type="PANTHER" id="PTHR21058">
    <property type="entry name" value="6,7-DIMETHYL-8-RIBITYLLUMAZINE SYNTHASE DMRL SYNTHASE LUMAZINE SYNTHASE"/>
    <property type="match status" value="1"/>
</dbReference>
<dbReference type="InterPro" id="IPR034964">
    <property type="entry name" value="LS"/>
</dbReference>
<comment type="caution">
    <text evidence="7">The sequence shown here is derived from an EMBL/GenBank/DDBJ whole genome shotgun (WGS) entry which is preliminary data.</text>
</comment>
<evidence type="ECO:0000313" key="8">
    <source>
        <dbReference type="Proteomes" id="UP000176501"/>
    </source>
</evidence>
<evidence type="ECO:0000313" key="7">
    <source>
        <dbReference type="EMBL" id="OGL98439.1"/>
    </source>
</evidence>
<dbReference type="PANTHER" id="PTHR21058:SF0">
    <property type="entry name" value="6,7-DIMETHYL-8-RIBITYLLUMAZINE SYNTHASE"/>
    <property type="match status" value="1"/>
</dbReference>
<comment type="catalytic activity">
    <reaction evidence="6">
        <text>(2S)-2-hydroxy-3-oxobutyl phosphate + 5-amino-6-(D-ribitylamino)uracil = 6,7-dimethyl-8-(1-D-ribityl)lumazine + phosphate + 2 H2O + H(+)</text>
        <dbReference type="Rhea" id="RHEA:26152"/>
        <dbReference type="ChEBI" id="CHEBI:15377"/>
        <dbReference type="ChEBI" id="CHEBI:15378"/>
        <dbReference type="ChEBI" id="CHEBI:15934"/>
        <dbReference type="ChEBI" id="CHEBI:43474"/>
        <dbReference type="ChEBI" id="CHEBI:58201"/>
        <dbReference type="ChEBI" id="CHEBI:58830"/>
        <dbReference type="EC" id="2.5.1.78"/>
    </reaction>
</comment>
<keyword evidence="4" id="KW-0686">Riboflavin biosynthesis</keyword>
<dbReference type="UniPathway" id="UPA00275">
    <property type="reaction ID" value="UER00404"/>
</dbReference>
<comment type="similarity">
    <text evidence="2">Belongs to the DMRL synthase family.</text>
</comment>
<evidence type="ECO:0000256" key="1">
    <source>
        <dbReference type="ARBA" id="ARBA00004917"/>
    </source>
</evidence>